<comment type="caution">
    <text evidence="2">The sequence shown here is derived from an EMBL/GenBank/DDBJ whole genome shotgun (WGS) entry which is preliminary data.</text>
</comment>
<proteinExistence type="predicted"/>
<organism evidence="2 3">
    <name type="scientific">Melipona bicolor</name>
    <dbReference type="NCBI Taxonomy" id="60889"/>
    <lineage>
        <taxon>Eukaryota</taxon>
        <taxon>Metazoa</taxon>
        <taxon>Ecdysozoa</taxon>
        <taxon>Arthropoda</taxon>
        <taxon>Hexapoda</taxon>
        <taxon>Insecta</taxon>
        <taxon>Pterygota</taxon>
        <taxon>Neoptera</taxon>
        <taxon>Endopterygota</taxon>
        <taxon>Hymenoptera</taxon>
        <taxon>Apocrita</taxon>
        <taxon>Aculeata</taxon>
        <taxon>Apoidea</taxon>
        <taxon>Anthophila</taxon>
        <taxon>Apidae</taxon>
        <taxon>Melipona</taxon>
    </lineage>
</organism>
<keyword evidence="3" id="KW-1185">Reference proteome</keyword>
<accession>A0AA40GBS8</accession>
<sequence length="164" mass="17966">MVGGSGSASGPTRGNTRTHGEEKGRSGEPGEAAWKKDLDCAAVRDVDGCCGPNQPPTAKNLIRCHNYTQWRSTSARGTVVRSIAGGGIARFRGQRKWFLLMGFMLTNADWPGEEDPTCRFLSLDARFFRDDAGRVPSRFCQTIEEKDQIRASERSVEFGTHVAA</sequence>
<dbReference type="Proteomes" id="UP001177670">
    <property type="component" value="Unassembled WGS sequence"/>
</dbReference>
<dbReference type="AlphaFoldDB" id="A0AA40GBS8"/>
<reference evidence="2" key="1">
    <citation type="submission" date="2021-10" db="EMBL/GenBank/DDBJ databases">
        <title>Melipona bicolor Genome sequencing and assembly.</title>
        <authorList>
            <person name="Araujo N.S."/>
            <person name="Arias M.C."/>
        </authorList>
    </citation>
    <scope>NUCLEOTIDE SEQUENCE</scope>
    <source>
        <strain evidence="2">USP_2M_L1-L4_2017</strain>
        <tissue evidence="2">Whole body</tissue>
    </source>
</reference>
<evidence type="ECO:0000313" key="2">
    <source>
        <dbReference type="EMBL" id="KAK1134862.1"/>
    </source>
</evidence>
<evidence type="ECO:0000256" key="1">
    <source>
        <dbReference type="SAM" id="MobiDB-lite"/>
    </source>
</evidence>
<protein>
    <submittedName>
        <fullName evidence="2">Uncharacterized protein</fullName>
    </submittedName>
</protein>
<dbReference type="EMBL" id="JAHYIQ010000002">
    <property type="protein sequence ID" value="KAK1134862.1"/>
    <property type="molecule type" value="Genomic_DNA"/>
</dbReference>
<name>A0AA40GBS8_9HYME</name>
<feature type="compositionally biased region" description="Basic and acidic residues" evidence="1">
    <location>
        <begin position="18"/>
        <end position="31"/>
    </location>
</feature>
<gene>
    <name evidence="2" type="ORF">K0M31_007630</name>
</gene>
<feature type="region of interest" description="Disordered" evidence="1">
    <location>
        <begin position="1"/>
        <end position="31"/>
    </location>
</feature>
<feature type="compositionally biased region" description="Polar residues" evidence="1">
    <location>
        <begin position="8"/>
        <end position="17"/>
    </location>
</feature>
<evidence type="ECO:0000313" key="3">
    <source>
        <dbReference type="Proteomes" id="UP001177670"/>
    </source>
</evidence>